<evidence type="ECO:0000256" key="1">
    <source>
        <dbReference type="ARBA" id="ARBA00005254"/>
    </source>
</evidence>
<dbReference type="RefSeq" id="WP_155311486.1">
    <property type="nucleotide sequence ID" value="NZ_AP021876.1"/>
</dbReference>
<reference evidence="2 3" key="1">
    <citation type="submission" date="2019-11" db="EMBL/GenBank/DDBJ databases">
        <title>Comparative genomics of hydrocarbon-degrading Desulfosarcina strains.</title>
        <authorList>
            <person name="Watanabe M."/>
            <person name="Kojima H."/>
            <person name="Fukui M."/>
        </authorList>
    </citation>
    <scope>NUCLEOTIDE SEQUENCE [LARGE SCALE GENOMIC DNA]</scope>
    <source>
        <strain evidence="2 3">28bB2T</strain>
    </source>
</reference>
<name>A0A5K7ZUR6_9BACT</name>
<dbReference type="InterPro" id="IPR029045">
    <property type="entry name" value="ClpP/crotonase-like_dom_sf"/>
</dbReference>
<evidence type="ECO:0000313" key="2">
    <source>
        <dbReference type="EMBL" id="BBO83948.1"/>
    </source>
</evidence>
<sequence>MEDYLKHTYSDLIVEMDSPLLWVTLNRPQYSNSFSDQMIMDLCRLLREADWDDDVRVIILTGAGKNFCAGGDVKAMEEKTGMFAGDPEELRRRYTKGIQQIPITIESLHTPIIAMVNGAAIGAGCDLACMCDIRIGCRHSRFGETFAKLALVPGDGGAFFLQRVVGFAKAMELSLTGRIVTAEEALALGLLNTLVEEASLKEETEKIAQMISGNSPVAVSMIKKAIRQARTAEISGHLDLVAAFQGITQRTADHFEGVRALKEKRTPHFKGQ</sequence>
<protein>
    <submittedName>
        <fullName evidence="2">Enoyl-CoA hydratase</fullName>
    </submittedName>
</protein>
<dbReference type="PANTHER" id="PTHR43802:SF1">
    <property type="entry name" value="IP11341P-RELATED"/>
    <property type="match status" value="1"/>
</dbReference>
<dbReference type="KEGG" id="dov:DSCO28_45140"/>
<dbReference type="Gene3D" id="3.90.226.10">
    <property type="entry name" value="2-enoyl-CoA Hydratase, Chain A, domain 1"/>
    <property type="match status" value="1"/>
</dbReference>
<dbReference type="InterPro" id="IPR014748">
    <property type="entry name" value="Enoyl-CoA_hydra_C"/>
</dbReference>
<dbReference type="PANTHER" id="PTHR43802">
    <property type="entry name" value="ENOYL-COA HYDRATASE"/>
    <property type="match status" value="1"/>
</dbReference>
<evidence type="ECO:0000313" key="3">
    <source>
        <dbReference type="Proteomes" id="UP000425960"/>
    </source>
</evidence>
<gene>
    <name evidence="2" type="primary">paaG_2</name>
    <name evidence="2" type="ORF">DSCO28_45140</name>
</gene>
<comment type="similarity">
    <text evidence="1">Belongs to the enoyl-CoA hydratase/isomerase family.</text>
</comment>
<dbReference type="EMBL" id="AP021876">
    <property type="protein sequence ID" value="BBO83948.1"/>
    <property type="molecule type" value="Genomic_DNA"/>
</dbReference>
<dbReference type="GO" id="GO:0003824">
    <property type="term" value="F:catalytic activity"/>
    <property type="evidence" value="ECO:0007669"/>
    <property type="project" value="UniProtKB-ARBA"/>
</dbReference>
<dbReference type="AlphaFoldDB" id="A0A5K7ZUR6"/>
<proteinExistence type="inferred from homology"/>
<dbReference type="InterPro" id="IPR001753">
    <property type="entry name" value="Enoyl-CoA_hydra/iso"/>
</dbReference>
<dbReference type="Proteomes" id="UP000425960">
    <property type="component" value="Chromosome"/>
</dbReference>
<dbReference type="CDD" id="cd06558">
    <property type="entry name" value="crotonase-like"/>
    <property type="match status" value="1"/>
</dbReference>
<dbReference type="SUPFAM" id="SSF52096">
    <property type="entry name" value="ClpP/crotonase"/>
    <property type="match status" value="1"/>
</dbReference>
<organism evidence="2 3">
    <name type="scientific">Desulfosarcina ovata subsp. sediminis</name>
    <dbReference type="NCBI Taxonomy" id="885957"/>
    <lineage>
        <taxon>Bacteria</taxon>
        <taxon>Pseudomonadati</taxon>
        <taxon>Thermodesulfobacteriota</taxon>
        <taxon>Desulfobacteria</taxon>
        <taxon>Desulfobacterales</taxon>
        <taxon>Desulfosarcinaceae</taxon>
        <taxon>Desulfosarcina</taxon>
    </lineage>
</organism>
<accession>A0A5K7ZUR6</accession>
<dbReference type="Gene3D" id="1.10.12.10">
    <property type="entry name" value="Lyase 2-enoyl-coa Hydratase, Chain A, domain 2"/>
    <property type="match status" value="1"/>
</dbReference>
<dbReference type="Pfam" id="PF00378">
    <property type="entry name" value="ECH_1"/>
    <property type="match status" value="1"/>
</dbReference>